<evidence type="ECO:0000313" key="4">
    <source>
        <dbReference type="Proteomes" id="UP000218102"/>
    </source>
</evidence>
<keyword evidence="2" id="KW-1133">Transmembrane helix</keyword>
<evidence type="ECO:0000256" key="2">
    <source>
        <dbReference type="SAM" id="Phobius"/>
    </source>
</evidence>
<organism evidence="3 4">
    <name type="scientific">Pseudomonas plecoglossicida</name>
    <dbReference type="NCBI Taxonomy" id="70775"/>
    <lineage>
        <taxon>Bacteria</taxon>
        <taxon>Pseudomonadati</taxon>
        <taxon>Pseudomonadota</taxon>
        <taxon>Gammaproteobacteria</taxon>
        <taxon>Pseudomonadales</taxon>
        <taxon>Pseudomonadaceae</taxon>
        <taxon>Pseudomonas</taxon>
    </lineage>
</organism>
<evidence type="ECO:0000256" key="1">
    <source>
        <dbReference type="SAM" id="MobiDB-lite"/>
    </source>
</evidence>
<name>A0A2A3MBU6_PSEDL</name>
<comment type="caution">
    <text evidence="3">The sequence shown here is derived from an EMBL/GenBank/DDBJ whole genome shotgun (WGS) entry which is preliminary data.</text>
</comment>
<dbReference type="AlphaFoldDB" id="A0A2A3MBU6"/>
<dbReference type="Proteomes" id="UP000218102">
    <property type="component" value="Unassembled WGS sequence"/>
</dbReference>
<protein>
    <submittedName>
        <fullName evidence="3">Uncharacterized protein</fullName>
    </submittedName>
</protein>
<feature type="region of interest" description="Disordered" evidence="1">
    <location>
        <begin position="1"/>
        <end position="22"/>
    </location>
</feature>
<dbReference type="RefSeq" id="WP_041506414.1">
    <property type="nucleotide sequence ID" value="NZ_CP010359.1"/>
</dbReference>
<feature type="transmembrane region" description="Helical" evidence="2">
    <location>
        <begin position="39"/>
        <end position="64"/>
    </location>
</feature>
<accession>A0A2A3MBU6</accession>
<reference evidence="3 4" key="1">
    <citation type="submission" date="2017-09" db="EMBL/GenBank/DDBJ databases">
        <authorList>
            <person name="Ehlers B."/>
            <person name="Leendertz F.H."/>
        </authorList>
    </citation>
    <scope>NUCLEOTIDE SEQUENCE [LARGE SCALE GENOMIC DNA]</scope>
    <source>
        <strain evidence="3 4">DJ-1</strain>
    </source>
</reference>
<evidence type="ECO:0000313" key="3">
    <source>
        <dbReference type="EMBL" id="PBJ97565.1"/>
    </source>
</evidence>
<proteinExistence type="predicted"/>
<keyword evidence="2" id="KW-0472">Membrane</keyword>
<dbReference type="EMBL" id="NTME01000001">
    <property type="protein sequence ID" value="PBJ97565.1"/>
    <property type="molecule type" value="Genomic_DNA"/>
</dbReference>
<feature type="transmembrane region" description="Helical" evidence="2">
    <location>
        <begin position="84"/>
        <end position="108"/>
    </location>
</feature>
<sequence length="151" mass="16166">MAKEGKNNTNAQLSPDNAPESPELNIKNALRSVDTAKELLVLMAIGYILYRLLGMLGGFLSSLAEIFTKASAMYSAPIAVVKTLDWHIVFLGSALILSITTIACFMLGSVFGKKNGTLLVTDSKESITTLTESVKSLVESVKSLIGTKKPE</sequence>
<gene>
    <name evidence="3" type="ORF">CMV24_02285</name>
</gene>
<keyword evidence="2" id="KW-0812">Transmembrane</keyword>